<keyword evidence="11" id="KW-1185">Reference proteome</keyword>
<evidence type="ECO:0000256" key="2">
    <source>
        <dbReference type="ARBA" id="ARBA00012217"/>
    </source>
</evidence>
<organism evidence="10 11">
    <name type="scientific">Fundicoccus ignavus</name>
    <dbReference type="NCBI Taxonomy" id="2664442"/>
    <lineage>
        <taxon>Bacteria</taxon>
        <taxon>Bacillati</taxon>
        <taxon>Bacillota</taxon>
        <taxon>Bacilli</taxon>
        <taxon>Lactobacillales</taxon>
        <taxon>Aerococcaceae</taxon>
        <taxon>Fundicoccus</taxon>
    </lineage>
</organism>
<dbReference type="Gene3D" id="3.30.470.20">
    <property type="entry name" value="ATP-grasp fold, B domain"/>
    <property type="match status" value="1"/>
</dbReference>
<dbReference type="Pfam" id="PF01259">
    <property type="entry name" value="SAICAR_synt"/>
    <property type="match status" value="1"/>
</dbReference>
<dbReference type="SUPFAM" id="SSF56104">
    <property type="entry name" value="SAICAR synthase-like"/>
    <property type="match status" value="1"/>
</dbReference>
<sequence>MKLIYQGKTKDIYQVDDLLCLKFKDDVTGTDGKFDPGANSVGLSIEGIGALNLIMSSYFFEKLNDLNLHTHFVSANLDEHTMTVKPMKVFGKGLEVITRYKATGSFMRRYGAYATEGQDLNGYVEVTLKDDERQDPLITSAGLATLNIMSLEQYQTLEQLNLKIAELIRQDLLTKGLTLYDVKLEFGYHPDEPSQIVLIDEISGGNMRVYKENQLLSPTELAAFYH</sequence>
<evidence type="ECO:0000256" key="3">
    <source>
        <dbReference type="ARBA" id="ARBA00022598"/>
    </source>
</evidence>
<dbReference type="Proteomes" id="UP000469870">
    <property type="component" value="Unassembled WGS sequence"/>
</dbReference>
<keyword evidence="3" id="KW-0436">Ligase</keyword>
<proteinExistence type="predicted"/>
<dbReference type="EC" id="6.3.2.6" evidence="2"/>
<keyword evidence="6" id="KW-0067">ATP-binding</keyword>
<dbReference type="RefSeq" id="WP_153862106.1">
    <property type="nucleotide sequence ID" value="NZ_WJQR01000006.1"/>
</dbReference>
<dbReference type="InterPro" id="IPR028923">
    <property type="entry name" value="SAICAR_synt/ADE2_N"/>
</dbReference>
<name>A0A6I2GIB4_9LACT</name>
<dbReference type="GO" id="GO:0005524">
    <property type="term" value="F:ATP binding"/>
    <property type="evidence" value="ECO:0007669"/>
    <property type="project" value="UniProtKB-KW"/>
</dbReference>
<keyword evidence="5" id="KW-0658">Purine biosynthesis</keyword>
<evidence type="ECO:0000256" key="6">
    <source>
        <dbReference type="ARBA" id="ARBA00022840"/>
    </source>
</evidence>
<reference evidence="11 12" key="1">
    <citation type="submission" date="2019-11" db="EMBL/GenBank/DDBJ databases">
        <title>Characterisation of Fundicoccus ignavus gen. nov. sp. nov., a novel genus of the family Aerococcaceae isolated from bulk tank milk.</title>
        <authorList>
            <person name="Siebert A."/>
            <person name="Huptas C."/>
            <person name="Wenning M."/>
            <person name="Scherer S."/>
            <person name="Doll E.V."/>
        </authorList>
    </citation>
    <scope>NUCLEOTIDE SEQUENCE [LARGE SCALE GENOMIC DNA]</scope>
    <source>
        <strain evidence="9 12">DSM 109653</strain>
        <strain evidence="10 11">WS4759</strain>
    </source>
</reference>
<dbReference type="InterPro" id="IPR050089">
    <property type="entry name" value="SAICAR_synthetase"/>
</dbReference>
<gene>
    <name evidence="10" type="ORF">GIY09_04990</name>
    <name evidence="9" type="ORF">GIY11_07770</name>
</gene>
<protein>
    <recommendedName>
        <fullName evidence="2">phosphoribosylaminoimidazolesuccinocarboxamide synthase</fullName>
        <ecNumber evidence="2">6.3.2.6</ecNumber>
    </recommendedName>
</protein>
<dbReference type="PANTHER" id="PTHR43599:SF3">
    <property type="entry name" value="SI:DKEY-6E2.2"/>
    <property type="match status" value="1"/>
</dbReference>
<evidence type="ECO:0000256" key="4">
    <source>
        <dbReference type="ARBA" id="ARBA00022741"/>
    </source>
</evidence>
<dbReference type="Gene3D" id="3.30.200.20">
    <property type="entry name" value="Phosphorylase Kinase, domain 1"/>
    <property type="match status" value="1"/>
</dbReference>
<dbReference type="Proteomes" id="UP000430975">
    <property type="component" value="Unassembled WGS sequence"/>
</dbReference>
<evidence type="ECO:0000313" key="11">
    <source>
        <dbReference type="Proteomes" id="UP000430975"/>
    </source>
</evidence>
<dbReference type="EMBL" id="WJQR01000006">
    <property type="protein sequence ID" value="MRI81915.1"/>
    <property type="molecule type" value="Genomic_DNA"/>
</dbReference>
<accession>A0A6I2GIB4</accession>
<evidence type="ECO:0000313" key="10">
    <source>
        <dbReference type="EMBL" id="MRI85231.1"/>
    </source>
</evidence>
<dbReference type="AlphaFoldDB" id="A0A6I2GIB4"/>
<evidence type="ECO:0000256" key="7">
    <source>
        <dbReference type="ARBA" id="ARBA00048475"/>
    </source>
</evidence>
<dbReference type="PANTHER" id="PTHR43599">
    <property type="entry name" value="MULTIFUNCTIONAL PROTEIN ADE2"/>
    <property type="match status" value="1"/>
</dbReference>
<evidence type="ECO:0000259" key="8">
    <source>
        <dbReference type="Pfam" id="PF01259"/>
    </source>
</evidence>
<comment type="catalytic activity">
    <reaction evidence="7">
        <text>5-amino-1-(5-phospho-D-ribosyl)imidazole-4-carboxylate + L-aspartate + ATP = (2S)-2-[5-amino-1-(5-phospho-beta-D-ribosyl)imidazole-4-carboxamido]succinate + ADP + phosphate + 2 H(+)</text>
        <dbReference type="Rhea" id="RHEA:22628"/>
        <dbReference type="ChEBI" id="CHEBI:15378"/>
        <dbReference type="ChEBI" id="CHEBI:29991"/>
        <dbReference type="ChEBI" id="CHEBI:30616"/>
        <dbReference type="ChEBI" id="CHEBI:43474"/>
        <dbReference type="ChEBI" id="CHEBI:58443"/>
        <dbReference type="ChEBI" id="CHEBI:77657"/>
        <dbReference type="ChEBI" id="CHEBI:456216"/>
        <dbReference type="EC" id="6.3.2.6"/>
    </reaction>
</comment>
<evidence type="ECO:0000256" key="5">
    <source>
        <dbReference type="ARBA" id="ARBA00022755"/>
    </source>
</evidence>
<feature type="domain" description="SAICAR synthetase/ADE2 N-terminal" evidence="8">
    <location>
        <begin position="4"/>
        <end position="214"/>
    </location>
</feature>
<comment type="caution">
    <text evidence="10">The sequence shown here is derived from an EMBL/GenBank/DDBJ whole genome shotgun (WGS) entry which is preliminary data.</text>
</comment>
<dbReference type="UniPathway" id="UPA00074">
    <property type="reaction ID" value="UER00131"/>
</dbReference>
<dbReference type="EMBL" id="WJQS01000003">
    <property type="protein sequence ID" value="MRI85231.1"/>
    <property type="molecule type" value="Genomic_DNA"/>
</dbReference>
<dbReference type="GO" id="GO:0006189">
    <property type="term" value="P:'de novo' IMP biosynthetic process"/>
    <property type="evidence" value="ECO:0007669"/>
    <property type="project" value="UniProtKB-UniPathway"/>
</dbReference>
<evidence type="ECO:0000313" key="9">
    <source>
        <dbReference type="EMBL" id="MRI81915.1"/>
    </source>
</evidence>
<comment type="pathway">
    <text evidence="1">Purine metabolism; IMP biosynthesis via de novo pathway; 5-amino-1-(5-phospho-D-ribosyl)imidazole-4-carboxamide from 5-amino-1-(5-phospho-D-ribosyl)imidazole-4-carboxylate: step 1/2.</text>
</comment>
<evidence type="ECO:0000256" key="1">
    <source>
        <dbReference type="ARBA" id="ARBA00004672"/>
    </source>
</evidence>
<keyword evidence="4" id="KW-0547">Nucleotide-binding</keyword>
<evidence type="ECO:0000313" key="12">
    <source>
        <dbReference type="Proteomes" id="UP000469870"/>
    </source>
</evidence>
<dbReference type="GO" id="GO:0004639">
    <property type="term" value="F:phosphoribosylaminoimidazolesuccinocarboxamide synthase activity"/>
    <property type="evidence" value="ECO:0007669"/>
    <property type="project" value="UniProtKB-EC"/>
</dbReference>